<evidence type="ECO:0000256" key="1">
    <source>
        <dbReference type="SAM" id="SignalP"/>
    </source>
</evidence>
<gene>
    <name evidence="2" type="ORF">ACFFUT_07435</name>
</gene>
<reference evidence="2 3" key="1">
    <citation type="submission" date="2024-09" db="EMBL/GenBank/DDBJ databases">
        <authorList>
            <person name="Sun Q."/>
            <person name="Mori K."/>
        </authorList>
    </citation>
    <scope>NUCLEOTIDE SEQUENCE [LARGE SCALE GENOMIC DNA]</scope>
    <source>
        <strain evidence="2 3">CECT 8726</strain>
    </source>
</reference>
<evidence type="ECO:0008006" key="4">
    <source>
        <dbReference type="Google" id="ProtNLM"/>
    </source>
</evidence>
<evidence type="ECO:0000313" key="3">
    <source>
        <dbReference type="Proteomes" id="UP001589683"/>
    </source>
</evidence>
<dbReference type="Gene3D" id="2.60.120.200">
    <property type="match status" value="1"/>
</dbReference>
<dbReference type="RefSeq" id="WP_213890224.1">
    <property type="nucleotide sequence ID" value="NZ_JAGFNU010000009.1"/>
</dbReference>
<dbReference type="Proteomes" id="UP001589683">
    <property type="component" value="Unassembled WGS sequence"/>
</dbReference>
<organism evidence="2 3">
    <name type="scientific">Pseudohalocynthiibacter aestuariivivens</name>
    <dbReference type="NCBI Taxonomy" id="1591409"/>
    <lineage>
        <taxon>Bacteria</taxon>
        <taxon>Pseudomonadati</taxon>
        <taxon>Pseudomonadota</taxon>
        <taxon>Alphaproteobacteria</taxon>
        <taxon>Rhodobacterales</taxon>
        <taxon>Paracoccaceae</taxon>
        <taxon>Pseudohalocynthiibacter</taxon>
    </lineage>
</organism>
<protein>
    <recommendedName>
        <fullName evidence="4">DUF1080 domain-containing protein</fullName>
    </recommendedName>
</protein>
<proteinExistence type="predicted"/>
<evidence type="ECO:0000313" key="2">
    <source>
        <dbReference type="EMBL" id="MFB9231616.1"/>
    </source>
</evidence>
<comment type="caution">
    <text evidence="2">The sequence shown here is derived from an EMBL/GenBank/DDBJ whole genome shotgun (WGS) entry which is preliminary data.</text>
</comment>
<accession>A0ABV5JFF9</accession>
<feature type="chain" id="PRO_5046948305" description="DUF1080 domain-containing protein" evidence="1">
    <location>
        <begin position="29"/>
        <end position="226"/>
    </location>
</feature>
<keyword evidence="3" id="KW-1185">Reference proteome</keyword>
<keyword evidence="1" id="KW-0732">Signal</keyword>
<sequence>MFTSTVIHKTLSALVVLAALAWPTICQSEDFEIITPSETSLELIDGEIQANLNQNGCVVGFEAACSTVLQRSEYVSTTSHARGDRTIYGWDIMVPESFTYNASGGYLRAARFLNRNEESVLSFLLDGKIGYDVGREACFDPDGFGAWHTIEVRVVWDSTPKKGLRDKTPGEIHVFCDGTEVLLRSGRPTLGEGDEVRLALGLAGSLNLADGDSTAVSFRNVRIETW</sequence>
<name>A0ABV5JFF9_9RHOB</name>
<feature type="signal peptide" evidence="1">
    <location>
        <begin position="1"/>
        <end position="28"/>
    </location>
</feature>
<dbReference type="EMBL" id="JBHMEA010000024">
    <property type="protein sequence ID" value="MFB9231616.1"/>
    <property type="molecule type" value="Genomic_DNA"/>
</dbReference>